<dbReference type="EMBL" id="BLXT01007896">
    <property type="protein sequence ID" value="GFO43720.1"/>
    <property type="molecule type" value="Genomic_DNA"/>
</dbReference>
<proteinExistence type="predicted"/>
<name>A0AAV4DHW2_9GAST</name>
<comment type="caution">
    <text evidence="1">The sequence shown here is derived from an EMBL/GenBank/DDBJ whole genome shotgun (WGS) entry which is preliminary data.</text>
</comment>
<dbReference type="AlphaFoldDB" id="A0AAV4DHW2"/>
<reference evidence="1 2" key="1">
    <citation type="journal article" date="2021" name="Elife">
        <title>Chloroplast acquisition without the gene transfer in kleptoplastic sea slugs, Plakobranchus ocellatus.</title>
        <authorList>
            <person name="Maeda T."/>
            <person name="Takahashi S."/>
            <person name="Yoshida T."/>
            <person name="Shimamura S."/>
            <person name="Takaki Y."/>
            <person name="Nagai Y."/>
            <person name="Toyoda A."/>
            <person name="Suzuki Y."/>
            <person name="Arimoto A."/>
            <person name="Ishii H."/>
            <person name="Satoh N."/>
            <person name="Nishiyama T."/>
            <person name="Hasebe M."/>
            <person name="Maruyama T."/>
            <person name="Minagawa J."/>
            <person name="Obokata J."/>
            <person name="Shigenobu S."/>
        </authorList>
    </citation>
    <scope>NUCLEOTIDE SEQUENCE [LARGE SCALE GENOMIC DNA]</scope>
</reference>
<evidence type="ECO:0000313" key="2">
    <source>
        <dbReference type="Proteomes" id="UP000735302"/>
    </source>
</evidence>
<protein>
    <submittedName>
        <fullName evidence="1">Uncharacterized protein</fullName>
    </submittedName>
</protein>
<gene>
    <name evidence="1" type="ORF">PoB_007022500</name>
</gene>
<dbReference type="Proteomes" id="UP000735302">
    <property type="component" value="Unassembled WGS sequence"/>
</dbReference>
<sequence>MQTCVENCAVFSRVWTVLPDLALKVRAACNGGAWESLAQKNGRDEDVGDDLPLRHMSSVLIPQALEKIHLKVISLTSSFVVDEYLFGRF</sequence>
<organism evidence="1 2">
    <name type="scientific">Plakobranchus ocellatus</name>
    <dbReference type="NCBI Taxonomy" id="259542"/>
    <lineage>
        <taxon>Eukaryota</taxon>
        <taxon>Metazoa</taxon>
        <taxon>Spiralia</taxon>
        <taxon>Lophotrochozoa</taxon>
        <taxon>Mollusca</taxon>
        <taxon>Gastropoda</taxon>
        <taxon>Heterobranchia</taxon>
        <taxon>Euthyneura</taxon>
        <taxon>Panpulmonata</taxon>
        <taxon>Sacoglossa</taxon>
        <taxon>Placobranchoidea</taxon>
        <taxon>Plakobranchidae</taxon>
        <taxon>Plakobranchus</taxon>
    </lineage>
</organism>
<accession>A0AAV4DHW2</accession>
<evidence type="ECO:0000313" key="1">
    <source>
        <dbReference type="EMBL" id="GFO43720.1"/>
    </source>
</evidence>
<keyword evidence="2" id="KW-1185">Reference proteome</keyword>